<dbReference type="VEuPathDB" id="TriTrypDB:ADEAN_000491000"/>
<keyword evidence="2" id="KW-0472">Membrane</keyword>
<feature type="signal peptide" evidence="3">
    <location>
        <begin position="1"/>
        <end position="27"/>
    </location>
</feature>
<protein>
    <submittedName>
        <fullName evidence="4">Uncharacterized protein</fullName>
    </submittedName>
</protein>
<dbReference type="Proteomes" id="UP000515908">
    <property type="component" value="Chromosome 08"/>
</dbReference>
<evidence type="ECO:0000313" key="4">
    <source>
        <dbReference type="EMBL" id="CAD2217432.1"/>
    </source>
</evidence>
<accession>A0A7G2CGW0</accession>
<keyword evidence="3" id="KW-0732">Signal</keyword>
<feature type="transmembrane region" description="Helical" evidence="2">
    <location>
        <begin position="39"/>
        <end position="63"/>
    </location>
</feature>
<evidence type="ECO:0000256" key="2">
    <source>
        <dbReference type="SAM" id="Phobius"/>
    </source>
</evidence>
<feature type="chain" id="PRO_5028891012" evidence="3">
    <location>
        <begin position="28"/>
        <end position="389"/>
    </location>
</feature>
<name>A0A7G2CGW0_9TRYP</name>
<evidence type="ECO:0000313" key="5">
    <source>
        <dbReference type="Proteomes" id="UP000515908"/>
    </source>
</evidence>
<sequence length="389" mass="44026">MCSFFSGIMHTILLLMALFSLLYRTCCFNDNCAIVVLQIGFFSLLLLFCYSGTFYDYFVLYFFKMRETRTPAPKAFRARLDATRDGLPASVLDPLLSLLCDLQQLEERVISTLKYFGWTGNFPGRHENGGERPPLSTDLVCAGPPVEEVQESCQEDILSVIKWLSALSSPIPTSSADEAEVLSRILSQPGEMPSTDCVLLRESSSAPTDAGEDGNRKRARDDTLGTAELENAAYLGEFSRHQLTDMLSTWEQYESRLDAVTRDVGHLIHSICTNKLQDSLSSHAKWIEIGKEDKNQLFCSPSVKDLRRNYDEMILYHDTMATCQSAVHKVYKDLVASTEQYLTECETVLQIESDYWDNVALVEREWAMLKQLKIRLSRVVKTVKLSVVQ</sequence>
<reference evidence="4 5" key="1">
    <citation type="submission" date="2020-08" db="EMBL/GenBank/DDBJ databases">
        <authorList>
            <person name="Newling K."/>
            <person name="Davey J."/>
            <person name="Forrester S."/>
        </authorList>
    </citation>
    <scope>NUCLEOTIDE SEQUENCE [LARGE SCALE GENOMIC DNA]</scope>
    <source>
        <strain evidence="5">Crithidia deanei Carvalho (ATCC PRA-265)</strain>
    </source>
</reference>
<feature type="region of interest" description="Disordered" evidence="1">
    <location>
        <begin position="203"/>
        <end position="223"/>
    </location>
</feature>
<dbReference type="EMBL" id="LR877152">
    <property type="protein sequence ID" value="CAD2217432.1"/>
    <property type="molecule type" value="Genomic_DNA"/>
</dbReference>
<dbReference type="AlphaFoldDB" id="A0A7G2CGW0"/>
<feature type="compositionally biased region" description="Basic and acidic residues" evidence="1">
    <location>
        <begin position="213"/>
        <end position="223"/>
    </location>
</feature>
<evidence type="ECO:0000256" key="1">
    <source>
        <dbReference type="SAM" id="MobiDB-lite"/>
    </source>
</evidence>
<dbReference type="OrthoDB" id="242756at2759"/>
<proteinExistence type="predicted"/>
<keyword evidence="2" id="KW-1133">Transmembrane helix</keyword>
<evidence type="ECO:0000256" key="3">
    <source>
        <dbReference type="SAM" id="SignalP"/>
    </source>
</evidence>
<organism evidence="4 5">
    <name type="scientific">Angomonas deanei</name>
    <dbReference type="NCBI Taxonomy" id="59799"/>
    <lineage>
        <taxon>Eukaryota</taxon>
        <taxon>Discoba</taxon>
        <taxon>Euglenozoa</taxon>
        <taxon>Kinetoplastea</taxon>
        <taxon>Metakinetoplastina</taxon>
        <taxon>Trypanosomatida</taxon>
        <taxon>Trypanosomatidae</taxon>
        <taxon>Strigomonadinae</taxon>
        <taxon>Angomonas</taxon>
    </lineage>
</organism>
<gene>
    <name evidence="4" type="ORF">ADEAN_000491000</name>
</gene>
<keyword evidence="5" id="KW-1185">Reference proteome</keyword>
<keyword evidence="2" id="KW-0812">Transmembrane</keyword>